<evidence type="ECO:0000313" key="1">
    <source>
        <dbReference type="EMBL" id="TWL25281.1"/>
    </source>
</evidence>
<reference evidence="1 2" key="1">
    <citation type="submission" date="2019-06" db="EMBL/GenBank/DDBJ databases">
        <title>Genome sequence analysis of &gt;100 Bacillus licheniformis strains suggests intrinsic resistance to this species.</title>
        <authorList>
            <person name="Wels M."/>
            <person name="Siezen R.J."/>
            <person name="Johansen E."/>
            <person name="Stuer-Lauridsen B."/>
            <person name="Bjerre K."/>
            <person name="Nielsen B.K.K."/>
        </authorList>
    </citation>
    <scope>NUCLEOTIDE SEQUENCE [LARGE SCALE GENOMIC DNA]</scope>
    <source>
        <strain evidence="1 2">BAC-16736</strain>
    </source>
</reference>
<dbReference type="Proteomes" id="UP000435910">
    <property type="component" value="Unassembled WGS sequence"/>
</dbReference>
<comment type="caution">
    <text evidence="1">The sequence shown here is derived from an EMBL/GenBank/DDBJ whole genome shotgun (WGS) entry which is preliminary data.</text>
</comment>
<sequence length="50" mass="5839">MRLNQKAFVDEMGTGIVSYIDYENKIVGIEFDGIGYEEYDFEDKDLILLQ</sequence>
<dbReference type="EMBL" id="NILC01000026">
    <property type="protein sequence ID" value="TWL25281.1"/>
    <property type="molecule type" value="Genomic_DNA"/>
</dbReference>
<evidence type="ECO:0000313" key="2">
    <source>
        <dbReference type="Proteomes" id="UP000435910"/>
    </source>
</evidence>
<organism evidence="1 2">
    <name type="scientific">Bacillus licheniformis</name>
    <dbReference type="NCBI Taxonomy" id="1402"/>
    <lineage>
        <taxon>Bacteria</taxon>
        <taxon>Bacillati</taxon>
        <taxon>Bacillota</taxon>
        <taxon>Bacilli</taxon>
        <taxon>Bacillales</taxon>
        <taxon>Bacillaceae</taxon>
        <taxon>Bacillus</taxon>
    </lineage>
</organism>
<dbReference type="AlphaFoldDB" id="A0A8B5YA07"/>
<gene>
    <name evidence="1" type="ORF">CHCC16736_4164</name>
</gene>
<proteinExistence type="predicted"/>
<dbReference type="RefSeq" id="WP_009328284.1">
    <property type="nucleotide sequence ID" value="NZ_BOQW01000004.1"/>
</dbReference>
<name>A0A8B5YA07_BACLI</name>
<protein>
    <submittedName>
        <fullName evidence="1">Uncharacterized protein</fullName>
    </submittedName>
</protein>
<accession>A0A8B5YA07</accession>